<evidence type="ECO:0000256" key="1">
    <source>
        <dbReference type="ARBA" id="ARBA00023242"/>
    </source>
</evidence>
<dbReference type="EMBL" id="CP014586">
    <property type="protein sequence ID" value="ANZ76783.1"/>
    <property type="molecule type" value="Genomic_DNA"/>
</dbReference>
<organism evidence="5 6">
    <name type="scientific">Komagataella pastoris</name>
    <name type="common">Yeast</name>
    <name type="synonym">Pichia pastoris</name>
    <dbReference type="NCBI Taxonomy" id="4922"/>
    <lineage>
        <taxon>Eukaryota</taxon>
        <taxon>Fungi</taxon>
        <taxon>Dikarya</taxon>
        <taxon>Ascomycota</taxon>
        <taxon>Saccharomycotina</taxon>
        <taxon>Pichiomycetes</taxon>
        <taxon>Pichiales</taxon>
        <taxon>Pichiaceae</taxon>
        <taxon>Komagataella</taxon>
    </lineage>
</organism>
<dbReference type="Proteomes" id="UP000094565">
    <property type="component" value="Chromosome 3"/>
</dbReference>
<keyword evidence="6" id="KW-1185">Reference proteome</keyword>
<protein>
    <submittedName>
        <fullName evidence="5">BA75_04040T0</fullName>
    </submittedName>
</protein>
<feature type="compositionally biased region" description="Basic residues" evidence="3">
    <location>
        <begin position="105"/>
        <end position="117"/>
    </location>
</feature>
<reference evidence="5 6" key="1">
    <citation type="submission" date="2016-02" db="EMBL/GenBank/DDBJ databases">
        <title>Comparative genomic and transcriptomic foundation for Pichia pastoris.</title>
        <authorList>
            <person name="Love K.R."/>
            <person name="Shah K.A."/>
            <person name="Whittaker C.A."/>
            <person name="Wu J."/>
            <person name="Bartlett M.C."/>
            <person name="Ma D."/>
            <person name="Leeson R.L."/>
            <person name="Priest M."/>
            <person name="Young S.K."/>
            <person name="Love J.C."/>
        </authorList>
    </citation>
    <scope>NUCLEOTIDE SEQUENCE [LARGE SCALE GENOMIC DNA]</scope>
    <source>
        <strain evidence="5 6">ATCC 28485</strain>
    </source>
</reference>
<accession>A0A1B2JFL9</accession>
<feature type="compositionally biased region" description="Low complexity" evidence="3">
    <location>
        <begin position="210"/>
        <end position="230"/>
    </location>
</feature>
<dbReference type="Pfam" id="PF10297">
    <property type="entry name" value="Hap4_Hap_bind"/>
    <property type="match status" value="1"/>
</dbReference>
<keyword evidence="2" id="KW-0175">Coiled coil</keyword>
<dbReference type="InterPro" id="IPR018287">
    <property type="entry name" value="Hap4_TF_heteromerisation"/>
</dbReference>
<feature type="compositionally biased region" description="Low complexity" evidence="3">
    <location>
        <begin position="118"/>
        <end position="131"/>
    </location>
</feature>
<evidence type="ECO:0000313" key="6">
    <source>
        <dbReference type="Proteomes" id="UP000094565"/>
    </source>
</evidence>
<evidence type="ECO:0000313" key="5">
    <source>
        <dbReference type="EMBL" id="ANZ76783.1"/>
    </source>
</evidence>
<feature type="compositionally biased region" description="Basic and acidic residues" evidence="3">
    <location>
        <begin position="1"/>
        <end position="11"/>
    </location>
</feature>
<dbReference type="GO" id="GO:0005634">
    <property type="term" value="C:nucleus"/>
    <property type="evidence" value="ECO:0007669"/>
    <property type="project" value="InterPro"/>
</dbReference>
<feature type="region of interest" description="Disordered" evidence="3">
    <location>
        <begin position="1"/>
        <end position="23"/>
    </location>
</feature>
<feature type="coiled-coil region" evidence="2">
    <location>
        <begin position="168"/>
        <end position="202"/>
    </location>
</feature>
<feature type="compositionally biased region" description="Polar residues" evidence="3">
    <location>
        <begin position="50"/>
        <end position="59"/>
    </location>
</feature>
<dbReference type="AlphaFoldDB" id="A0A1B2JFL9"/>
<dbReference type="OrthoDB" id="3981308at2759"/>
<keyword evidence="1" id="KW-0539">Nucleus</keyword>
<proteinExistence type="predicted"/>
<evidence type="ECO:0000256" key="3">
    <source>
        <dbReference type="SAM" id="MobiDB-lite"/>
    </source>
</evidence>
<feature type="region of interest" description="Disordered" evidence="3">
    <location>
        <begin position="205"/>
        <end position="230"/>
    </location>
</feature>
<feature type="domain" description="Hap4 transcription factor heteromerisation" evidence="4">
    <location>
        <begin position="70"/>
        <end position="86"/>
    </location>
</feature>
<feature type="region of interest" description="Disordered" evidence="3">
    <location>
        <begin position="50"/>
        <end position="139"/>
    </location>
</feature>
<name>A0A1B2JFL9_PICPA</name>
<sequence>MIKQEPREEGVNSHQTPSRVPLSIAVKPGLPAIAPKKPIQVLPKLYPMSKTVSTQSTKGSIHDEKQKIMTSKQWVLPPRPKPGRKPTDESYKHKDPVKSGCNASRVKRNGALKKKQQHQQQHQQQQSQPQIHQHRDTRSQTPELGFDARIHSNIDIITDDKAVLHAQLHEATRENGNLKKVIDKLNQEISTLKLLKLEYQASPHKKKRCSSAALSRSSSSPPITPTSTESHSVYTFLDPTRFDIPVLTDTGSTTIDPVKISFLGPSTDSGGGPSRHSEPLIESTTLASGKSDSGESETSQVSMTLEDYDLQLQAADESVLPSGGLGYDVYDMMT</sequence>
<gene>
    <name evidence="5" type="primary">YAP7</name>
    <name evidence="5" type="ORF">ATY40_BA7504040</name>
</gene>
<evidence type="ECO:0000259" key="4">
    <source>
        <dbReference type="Pfam" id="PF10297"/>
    </source>
</evidence>
<evidence type="ECO:0000256" key="2">
    <source>
        <dbReference type="SAM" id="Coils"/>
    </source>
</evidence>
<dbReference type="GO" id="GO:0006355">
    <property type="term" value="P:regulation of DNA-templated transcription"/>
    <property type="evidence" value="ECO:0007669"/>
    <property type="project" value="InterPro"/>
</dbReference>
<feature type="compositionally biased region" description="Basic and acidic residues" evidence="3">
    <location>
        <begin position="85"/>
        <end position="97"/>
    </location>
</feature>